<name>A0A6J5T7B6_9CAUD</name>
<gene>
    <name evidence="1" type="ORF">UFOVP3_34</name>
</gene>
<proteinExistence type="predicted"/>
<organism evidence="1">
    <name type="scientific">uncultured Caudovirales phage</name>
    <dbReference type="NCBI Taxonomy" id="2100421"/>
    <lineage>
        <taxon>Viruses</taxon>
        <taxon>Duplodnaviria</taxon>
        <taxon>Heunggongvirae</taxon>
        <taxon>Uroviricota</taxon>
        <taxon>Caudoviricetes</taxon>
        <taxon>Peduoviridae</taxon>
        <taxon>Maltschvirus</taxon>
        <taxon>Maltschvirus maltsch</taxon>
    </lineage>
</organism>
<protein>
    <submittedName>
        <fullName evidence="1">Uncharacterized protein</fullName>
    </submittedName>
</protein>
<accession>A0A6J5T7B6</accession>
<reference evidence="1" key="1">
    <citation type="submission" date="2020-05" db="EMBL/GenBank/DDBJ databases">
        <authorList>
            <person name="Chiriac C."/>
            <person name="Salcher M."/>
            <person name="Ghai R."/>
            <person name="Kavagutti S V."/>
        </authorList>
    </citation>
    <scope>NUCLEOTIDE SEQUENCE</scope>
</reference>
<sequence length="110" mass="12452">MNKAEIKNSIITNIIVVDPNNIPDWCADWPEATELCDIGGSYVDGVFIPKPQPTPEPPPLEQQQAARALAYKNEADPIFFKAQRGEATQQEWLDKIEEIKLRYPYPEVIA</sequence>
<evidence type="ECO:0000313" key="1">
    <source>
        <dbReference type="EMBL" id="CAB4240537.1"/>
    </source>
</evidence>
<dbReference type="EMBL" id="LR797814">
    <property type="protein sequence ID" value="CAB4240537.1"/>
    <property type="molecule type" value="Genomic_DNA"/>
</dbReference>